<organism evidence="2 3">
    <name type="scientific">Plenodomus tracheiphilus IPT5</name>
    <dbReference type="NCBI Taxonomy" id="1408161"/>
    <lineage>
        <taxon>Eukaryota</taxon>
        <taxon>Fungi</taxon>
        <taxon>Dikarya</taxon>
        <taxon>Ascomycota</taxon>
        <taxon>Pezizomycotina</taxon>
        <taxon>Dothideomycetes</taxon>
        <taxon>Pleosporomycetidae</taxon>
        <taxon>Pleosporales</taxon>
        <taxon>Pleosporineae</taxon>
        <taxon>Leptosphaeriaceae</taxon>
        <taxon>Plenodomus</taxon>
    </lineage>
</organism>
<sequence length="161" mass="17079">MAKRPSLFLPLSNVGSRNHKEKESLLHVLGRAKTMKHVSLGSLFPAEAHAALLSRRRPPVCQMRPCPWRVPEDQCSDSLGPARPPLAARFGKQAGKGRQLVAATCAPKKHTKRTVGVNAKQPSQGRRADSEGEADADDEKRGGLATRAASSGNGDGDGGAD</sequence>
<reference evidence="2" key="1">
    <citation type="submission" date="2020-01" db="EMBL/GenBank/DDBJ databases">
        <authorList>
            <consortium name="DOE Joint Genome Institute"/>
            <person name="Haridas S."/>
            <person name="Albert R."/>
            <person name="Binder M."/>
            <person name="Bloem J."/>
            <person name="Labutti K."/>
            <person name="Salamov A."/>
            <person name="Andreopoulos B."/>
            <person name="Baker S.E."/>
            <person name="Barry K."/>
            <person name="Bills G."/>
            <person name="Bluhm B.H."/>
            <person name="Cannon C."/>
            <person name="Castanera R."/>
            <person name="Culley D.E."/>
            <person name="Daum C."/>
            <person name="Ezra D."/>
            <person name="Gonzalez J.B."/>
            <person name="Henrissat B."/>
            <person name="Kuo A."/>
            <person name="Liang C."/>
            <person name="Lipzen A."/>
            <person name="Lutzoni F."/>
            <person name="Magnuson J."/>
            <person name="Mondo S."/>
            <person name="Nolan M."/>
            <person name="Ohm R."/>
            <person name="Pangilinan J."/>
            <person name="Park H.-J."/>
            <person name="Ramirez L."/>
            <person name="Alfaro M."/>
            <person name="Sun H."/>
            <person name="Tritt A."/>
            <person name="Yoshinaga Y."/>
            <person name="Zwiers L.-H."/>
            <person name="Turgeon B.G."/>
            <person name="Goodwin S.B."/>
            <person name="Spatafora J.W."/>
            <person name="Crous P.W."/>
            <person name="Grigoriev I.V."/>
        </authorList>
    </citation>
    <scope>NUCLEOTIDE SEQUENCE</scope>
    <source>
        <strain evidence="2">IPT5</strain>
    </source>
</reference>
<dbReference type="EMBL" id="MU006321">
    <property type="protein sequence ID" value="KAF2848004.1"/>
    <property type="molecule type" value="Genomic_DNA"/>
</dbReference>
<proteinExistence type="predicted"/>
<protein>
    <submittedName>
        <fullName evidence="2">Uncharacterized protein</fullName>
    </submittedName>
</protein>
<evidence type="ECO:0000313" key="2">
    <source>
        <dbReference type="EMBL" id="KAF2848004.1"/>
    </source>
</evidence>
<accession>A0A6A7AYV5</accession>
<dbReference type="Proteomes" id="UP000799423">
    <property type="component" value="Unassembled WGS sequence"/>
</dbReference>
<gene>
    <name evidence="2" type="ORF">T440DRAFT_520428</name>
</gene>
<evidence type="ECO:0000256" key="1">
    <source>
        <dbReference type="SAM" id="MobiDB-lite"/>
    </source>
</evidence>
<name>A0A6A7AYV5_9PLEO</name>
<feature type="region of interest" description="Disordered" evidence="1">
    <location>
        <begin position="74"/>
        <end position="161"/>
    </location>
</feature>
<dbReference type="AlphaFoldDB" id="A0A6A7AYV5"/>
<keyword evidence="3" id="KW-1185">Reference proteome</keyword>
<evidence type="ECO:0000313" key="3">
    <source>
        <dbReference type="Proteomes" id="UP000799423"/>
    </source>
</evidence>